<accession>A0A7I8VEI1</accession>
<name>A0A7I8VEI1_9ANNE</name>
<keyword evidence="2" id="KW-0812">Transmembrane</keyword>
<sequence length="339" mass="39063">MNTKHVIPKCTNEHIKLEKREEIFNKTDLIFCADYTPTVDSLEIIINKTNYPDLLLLLKYEYGKESCLTDQSFIIQIDEKGEIPDPLKLNNQEYNCRSRFVQSLAIILRLEFKSNCSKKLRMYFELKINGTEIIPLTTYTTKLTTKIVKHSTTKSTRFSTKQTLSEERTSEMASVQERTDETTPMPLNNLSTLSTLKKIYYTSNSVTDYVTMGTKEYDKSVSTSNNLPDWWPIIVGVGGFLFVFLIVFAIYIFILHRIKGQSKPDSSYEEIDIVQHSIYSEMNNVTRVSIRSVKTPVKLDRKSDSINRKSLMVIMENDTYGHTSNDIDEDRKVSLSQGS</sequence>
<organism evidence="3 4">
    <name type="scientific">Dimorphilus gyrociliatus</name>
    <dbReference type="NCBI Taxonomy" id="2664684"/>
    <lineage>
        <taxon>Eukaryota</taxon>
        <taxon>Metazoa</taxon>
        <taxon>Spiralia</taxon>
        <taxon>Lophotrochozoa</taxon>
        <taxon>Annelida</taxon>
        <taxon>Polychaeta</taxon>
        <taxon>Polychaeta incertae sedis</taxon>
        <taxon>Dinophilidae</taxon>
        <taxon>Dimorphilus</taxon>
    </lineage>
</organism>
<feature type="region of interest" description="Disordered" evidence="1">
    <location>
        <begin position="158"/>
        <end position="186"/>
    </location>
</feature>
<feature type="transmembrane region" description="Helical" evidence="2">
    <location>
        <begin position="230"/>
        <end position="254"/>
    </location>
</feature>
<keyword evidence="4" id="KW-1185">Reference proteome</keyword>
<comment type="caution">
    <text evidence="3">The sequence shown here is derived from an EMBL/GenBank/DDBJ whole genome shotgun (WGS) entry which is preliminary data.</text>
</comment>
<evidence type="ECO:0000256" key="2">
    <source>
        <dbReference type="SAM" id="Phobius"/>
    </source>
</evidence>
<dbReference type="EMBL" id="CAJFCJ010000004">
    <property type="protein sequence ID" value="CAD5113792.1"/>
    <property type="molecule type" value="Genomic_DNA"/>
</dbReference>
<proteinExistence type="predicted"/>
<dbReference type="AlphaFoldDB" id="A0A7I8VEI1"/>
<protein>
    <submittedName>
        <fullName evidence="3">DgyrCDS2959</fullName>
    </submittedName>
</protein>
<evidence type="ECO:0000313" key="3">
    <source>
        <dbReference type="EMBL" id="CAD5113792.1"/>
    </source>
</evidence>
<keyword evidence="2" id="KW-0472">Membrane</keyword>
<reference evidence="3 4" key="1">
    <citation type="submission" date="2020-08" db="EMBL/GenBank/DDBJ databases">
        <authorList>
            <person name="Hejnol A."/>
        </authorList>
    </citation>
    <scope>NUCLEOTIDE SEQUENCE [LARGE SCALE GENOMIC DNA]</scope>
</reference>
<dbReference type="Proteomes" id="UP000549394">
    <property type="component" value="Unassembled WGS sequence"/>
</dbReference>
<evidence type="ECO:0000313" key="4">
    <source>
        <dbReference type="Proteomes" id="UP000549394"/>
    </source>
</evidence>
<gene>
    <name evidence="3" type="ORF">DGYR_LOCUS2726</name>
</gene>
<evidence type="ECO:0000256" key="1">
    <source>
        <dbReference type="SAM" id="MobiDB-lite"/>
    </source>
</evidence>
<keyword evidence="2" id="KW-1133">Transmembrane helix</keyword>